<reference evidence="3" key="1">
    <citation type="submission" date="2014-01" db="EMBL/GenBank/DDBJ databases">
        <authorList>
            <person name="Brown-Elliot B."/>
            <person name="Wallace R."/>
            <person name="Lenaerts A."/>
            <person name="Ordway D."/>
            <person name="DeGroote M.A."/>
            <person name="Parker T."/>
            <person name="Sizemore C."/>
            <person name="Tallon L.J."/>
            <person name="Sadzewicz L.K."/>
            <person name="Sengamalay N."/>
            <person name="Fraser C.M."/>
            <person name="Hine E."/>
            <person name="Shefchek K.A."/>
            <person name="Das S.P."/>
            <person name="Tettelin H."/>
        </authorList>
    </citation>
    <scope>NUCLEOTIDE SEQUENCE [LARGE SCALE GENOMIC DNA]</scope>
    <source>
        <strain evidence="3">4042</strain>
    </source>
</reference>
<evidence type="ECO:0000313" key="3">
    <source>
        <dbReference type="EMBL" id="EUA07302.1"/>
    </source>
</evidence>
<keyword evidence="2" id="KW-0812">Transmembrane</keyword>
<gene>
    <name evidence="3" type="ORF">I553_0798</name>
</gene>
<feature type="region of interest" description="Disordered" evidence="1">
    <location>
        <begin position="83"/>
        <end position="117"/>
    </location>
</feature>
<name>X7YJH7_MYCXE</name>
<accession>X7YJH7</accession>
<dbReference type="PATRIC" id="fig|1299334.3.peg.10374"/>
<comment type="caution">
    <text evidence="3">The sequence shown here is derived from an EMBL/GenBank/DDBJ whole genome shotgun (WGS) entry which is preliminary data.</text>
</comment>
<dbReference type="EMBL" id="JAOB01000093">
    <property type="protein sequence ID" value="EUA07302.1"/>
    <property type="molecule type" value="Genomic_DNA"/>
</dbReference>
<feature type="compositionally biased region" description="Polar residues" evidence="1">
    <location>
        <begin position="91"/>
        <end position="102"/>
    </location>
</feature>
<dbReference type="AlphaFoldDB" id="X7YJH7"/>
<keyword evidence="2" id="KW-1133">Transmembrane helix</keyword>
<feature type="transmembrane region" description="Helical" evidence="2">
    <location>
        <begin position="36"/>
        <end position="58"/>
    </location>
</feature>
<organism evidence="3">
    <name type="scientific">Mycobacterium xenopi 4042</name>
    <dbReference type="NCBI Taxonomy" id="1299334"/>
    <lineage>
        <taxon>Bacteria</taxon>
        <taxon>Bacillati</taxon>
        <taxon>Actinomycetota</taxon>
        <taxon>Actinomycetes</taxon>
        <taxon>Mycobacteriales</taxon>
        <taxon>Mycobacteriaceae</taxon>
        <taxon>Mycobacterium</taxon>
    </lineage>
</organism>
<evidence type="ECO:0000256" key="2">
    <source>
        <dbReference type="SAM" id="Phobius"/>
    </source>
</evidence>
<evidence type="ECO:0000256" key="1">
    <source>
        <dbReference type="SAM" id="MobiDB-lite"/>
    </source>
</evidence>
<sequence length="117" mass="12752">MLWRYVKCQLMVLLCGGLVGPIFLFTYFGLGQSSLIKWMFYAGLLITAADVLIALALANYGAKSSAKAAALERSGCWRWPRSWASPRPGLASTSSRWSSWTCASPERASSHSTVKTG</sequence>
<protein>
    <submittedName>
        <fullName evidence="3">Putative conserved membrane protein</fullName>
    </submittedName>
</protein>
<feature type="transmembrane region" description="Helical" evidence="2">
    <location>
        <begin position="12"/>
        <end position="30"/>
    </location>
</feature>
<keyword evidence="2" id="KW-0472">Membrane</keyword>
<proteinExistence type="predicted"/>